<evidence type="ECO:0000256" key="3">
    <source>
        <dbReference type="ARBA" id="ARBA00022553"/>
    </source>
</evidence>
<keyword evidence="3" id="KW-0597">Phosphoprotein</keyword>
<evidence type="ECO:0000256" key="5">
    <source>
        <dbReference type="ARBA" id="ARBA00022741"/>
    </source>
</evidence>
<dbReference type="OrthoDB" id="9806995at2"/>
<dbReference type="STRING" id="991.IW20_20770"/>
<evidence type="ECO:0000259" key="9">
    <source>
        <dbReference type="PROSITE" id="PS50109"/>
    </source>
</evidence>
<dbReference type="SMART" id="SM00388">
    <property type="entry name" value="HisKA"/>
    <property type="match status" value="1"/>
</dbReference>
<dbReference type="AlphaFoldDB" id="A0A086A184"/>
<dbReference type="InterPro" id="IPR003594">
    <property type="entry name" value="HATPase_dom"/>
</dbReference>
<dbReference type="Pfam" id="PF02518">
    <property type="entry name" value="HATPase_c"/>
    <property type="match status" value="1"/>
</dbReference>
<dbReference type="GO" id="GO:0000155">
    <property type="term" value="F:phosphorelay sensor kinase activity"/>
    <property type="evidence" value="ECO:0007669"/>
    <property type="project" value="InterPro"/>
</dbReference>
<dbReference type="InterPro" id="IPR003661">
    <property type="entry name" value="HisK_dim/P_dom"/>
</dbReference>
<proteinExistence type="predicted"/>
<evidence type="ECO:0000313" key="12">
    <source>
        <dbReference type="Proteomes" id="UP000028712"/>
    </source>
</evidence>
<dbReference type="CDD" id="cd00082">
    <property type="entry name" value="HisKA"/>
    <property type="match status" value="1"/>
</dbReference>
<dbReference type="RefSeq" id="WP_035626735.1">
    <property type="nucleotide sequence ID" value="NZ_JBEWQG010000041.1"/>
</dbReference>
<dbReference type="EC" id="2.7.13.3" evidence="2"/>
<dbReference type="PANTHER" id="PTHR43065:SF10">
    <property type="entry name" value="PEROXIDE STRESS-ACTIVATED HISTIDINE KINASE MAK3"/>
    <property type="match status" value="1"/>
</dbReference>
<dbReference type="Gene3D" id="1.10.287.130">
    <property type="match status" value="1"/>
</dbReference>
<dbReference type="Pfam" id="PF00512">
    <property type="entry name" value="HisKA"/>
    <property type="match status" value="1"/>
</dbReference>
<dbReference type="EMBL" id="JPRM01000039">
    <property type="protein sequence ID" value="KFF10448.1"/>
    <property type="molecule type" value="Genomic_DNA"/>
</dbReference>
<evidence type="ECO:0000256" key="8">
    <source>
        <dbReference type="ARBA" id="ARBA00023012"/>
    </source>
</evidence>
<keyword evidence="8" id="KW-0902">Two-component regulatory system</keyword>
<feature type="domain" description="Histidine kinase" evidence="9">
    <location>
        <begin position="156"/>
        <end position="363"/>
    </location>
</feature>
<dbReference type="SUPFAM" id="SSF55874">
    <property type="entry name" value="ATPase domain of HSP90 chaperone/DNA topoisomerase II/histidine kinase"/>
    <property type="match status" value="1"/>
</dbReference>
<dbReference type="InterPro" id="IPR005467">
    <property type="entry name" value="His_kinase_dom"/>
</dbReference>
<dbReference type="Proteomes" id="UP000198424">
    <property type="component" value="Unassembled WGS sequence"/>
</dbReference>
<dbReference type="Proteomes" id="UP000028712">
    <property type="component" value="Unassembled WGS sequence"/>
</dbReference>
<dbReference type="EMBL" id="MUGY01000031">
    <property type="protein sequence ID" value="OXA89416.1"/>
    <property type="molecule type" value="Genomic_DNA"/>
</dbReference>
<gene>
    <name evidence="11" type="ORF">B0A62_21025</name>
    <name evidence="10" type="ORF">IW20_20770</name>
</gene>
<dbReference type="InterPro" id="IPR036890">
    <property type="entry name" value="HATPase_C_sf"/>
</dbReference>
<dbReference type="PANTHER" id="PTHR43065">
    <property type="entry name" value="SENSOR HISTIDINE KINASE"/>
    <property type="match status" value="1"/>
</dbReference>
<keyword evidence="5" id="KW-0547">Nucleotide-binding</keyword>
<dbReference type="InterPro" id="IPR036097">
    <property type="entry name" value="HisK_dim/P_sf"/>
</dbReference>
<reference evidence="11 13" key="2">
    <citation type="submission" date="2016-11" db="EMBL/GenBank/DDBJ databases">
        <title>Whole genomes of Flavobacteriaceae.</title>
        <authorList>
            <person name="Stine C."/>
            <person name="Li C."/>
            <person name="Tadesse D."/>
        </authorList>
    </citation>
    <scope>NUCLEOTIDE SEQUENCE [LARGE SCALE GENOMIC DNA]</scope>
    <source>
        <strain evidence="11 13">ATCC 29551</strain>
    </source>
</reference>
<name>A0A086A184_FLAHY</name>
<evidence type="ECO:0000256" key="7">
    <source>
        <dbReference type="ARBA" id="ARBA00022840"/>
    </source>
</evidence>
<protein>
    <recommendedName>
        <fullName evidence="2">histidine kinase</fullName>
        <ecNumber evidence="2">2.7.13.3</ecNumber>
    </recommendedName>
</protein>
<evidence type="ECO:0000313" key="11">
    <source>
        <dbReference type="EMBL" id="OXA89416.1"/>
    </source>
</evidence>
<sequence>MINSAPEEKLKERIKELLCLYQISKIISKSNNVDQIVLEEIIFSVAKAWRFCEDSIVEIQIKDYVLTTALIPKNNVSQHSDIIVSKTVSGFIKVYYPHPKYNLSHFLKEEQELLDTVSFEIGNYIEKYQSLEKKATLRKTLERKDRLSILGEMTAGIAHELNTPLANILGFAELIKTETKDLVIIDDISKIINSAIYSREIVKKLMFFSCGVPQQLQLLKIKPIVTDALSFLKPNFQKKGVQYQLDFQDENMIAKVDSIQLTQVLFNLLINAIYVAPKNSTIHIGVNSDEKNMILKIADNGSGVPQEIKQKIFDPFFSTKPVGESCGLGLSVVHGIVKNHNGEIEVIDNKPTGTIFLIKLPLQ</sequence>
<dbReference type="InterPro" id="IPR004358">
    <property type="entry name" value="Sig_transdc_His_kin-like_C"/>
</dbReference>
<dbReference type="SUPFAM" id="SSF47384">
    <property type="entry name" value="Homodimeric domain of signal transducing histidine kinase"/>
    <property type="match status" value="1"/>
</dbReference>
<accession>A0A086A184</accession>
<evidence type="ECO:0000313" key="13">
    <source>
        <dbReference type="Proteomes" id="UP000198424"/>
    </source>
</evidence>
<evidence type="ECO:0000256" key="1">
    <source>
        <dbReference type="ARBA" id="ARBA00000085"/>
    </source>
</evidence>
<dbReference type="SMART" id="SM00387">
    <property type="entry name" value="HATPase_c"/>
    <property type="match status" value="1"/>
</dbReference>
<keyword evidence="4" id="KW-0808">Transferase</keyword>
<keyword evidence="7" id="KW-0067">ATP-binding</keyword>
<reference evidence="10 12" key="1">
    <citation type="submission" date="2014-07" db="EMBL/GenBank/DDBJ databases">
        <title>Genome of Flavobacterium hydatis DSM 2063.</title>
        <authorList>
            <person name="Pipes S.E."/>
            <person name="Stropko S.J."/>
            <person name="Newman J.D."/>
        </authorList>
    </citation>
    <scope>NUCLEOTIDE SEQUENCE [LARGE SCALE GENOMIC DNA]</scope>
    <source>
        <strain evidence="10 12">DSM 2063</strain>
    </source>
</reference>
<evidence type="ECO:0000256" key="6">
    <source>
        <dbReference type="ARBA" id="ARBA00022777"/>
    </source>
</evidence>
<comment type="caution">
    <text evidence="10">The sequence shown here is derived from an EMBL/GenBank/DDBJ whole genome shotgun (WGS) entry which is preliminary data.</text>
</comment>
<organism evidence="10 12">
    <name type="scientific">Flavobacterium hydatis</name>
    <name type="common">Cytophaga aquatilis</name>
    <dbReference type="NCBI Taxonomy" id="991"/>
    <lineage>
        <taxon>Bacteria</taxon>
        <taxon>Pseudomonadati</taxon>
        <taxon>Bacteroidota</taxon>
        <taxon>Flavobacteriia</taxon>
        <taxon>Flavobacteriales</taxon>
        <taxon>Flavobacteriaceae</taxon>
        <taxon>Flavobacterium</taxon>
    </lineage>
</organism>
<dbReference type="GO" id="GO:0005524">
    <property type="term" value="F:ATP binding"/>
    <property type="evidence" value="ECO:0007669"/>
    <property type="project" value="UniProtKB-KW"/>
</dbReference>
<dbReference type="PRINTS" id="PR00344">
    <property type="entry name" value="BCTRLSENSOR"/>
</dbReference>
<evidence type="ECO:0000313" key="10">
    <source>
        <dbReference type="EMBL" id="KFF10448.1"/>
    </source>
</evidence>
<dbReference type="PROSITE" id="PS50109">
    <property type="entry name" value="HIS_KIN"/>
    <property type="match status" value="1"/>
</dbReference>
<evidence type="ECO:0000256" key="2">
    <source>
        <dbReference type="ARBA" id="ARBA00012438"/>
    </source>
</evidence>
<dbReference type="eggNOG" id="COG4191">
    <property type="taxonomic scope" value="Bacteria"/>
</dbReference>
<comment type="catalytic activity">
    <reaction evidence="1">
        <text>ATP + protein L-histidine = ADP + protein N-phospho-L-histidine.</text>
        <dbReference type="EC" id="2.7.13.3"/>
    </reaction>
</comment>
<evidence type="ECO:0000256" key="4">
    <source>
        <dbReference type="ARBA" id="ARBA00022679"/>
    </source>
</evidence>
<keyword evidence="6 10" id="KW-0418">Kinase</keyword>
<keyword evidence="13" id="KW-1185">Reference proteome</keyword>
<dbReference type="Gene3D" id="3.30.565.10">
    <property type="entry name" value="Histidine kinase-like ATPase, C-terminal domain"/>
    <property type="match status" value="1"/>
</dbReference>